<keyword evidence="1" id="KW-0472">Membrane</keyword>
<keyword evidence="1" id="KW-0812">Transmembrane</keyword>
<dbReference type="RefSeq" id="WP_106713348.1">
    <property type="nucleotide sequence ID" value="NZ_PGGO01000021.1"/>
</dbReference>
<dbReference type="Proteomes" id="UP000241444">
    <property type="component" value="Unassembled WGS sequence"/>
</dbReference>
<keyword evidence="3" id="KW-1185">Reference proteome</keyword>
<feature type="transmembrane region" description="Helical" evidence="1">
    <location>
        <begin position="76"/>
        <end position="94"/>
    </location>
</feature>
<comment type="caution">
    <text evidence="2">The sequence shown here is derived from an EMBL/GenBank/DDBJ whole genome shotgun (WGS) entry which is preliminary data.</text>
</comment>
<evidence type="ECO:0000256" key="1">
    <source>
        <dbReference type="SAM" id="Phobius"/>
    </source>
</evidence>
<feature type="transmembrane region" description="Helical" evidence="1">
    <location>
        <begin position="100"/>
        <end position="118"/>
    </location>
</feature>
<evidence type="ECO:0000313" key="3">
    <source>
        <dbReference type="Proteomes" id="UP000241444"/>
    </source>
</evidence>
<reference evidence="3" key="1">
    <citation type="submission" date="2017-11" db="EMBL/GenBank/DDBJ databases">
        <authorList>
            <person name="Kuznetsova I."/>
            <person name="Sazanova A."/>
            <person name="Chirak E."/>
            <person name="Safronova V."/>
            <person name="Willems A."/>
        </authorList>
    </citation>
    <scope>NUCLEOTIDE SEQUENCE [LARGE SCALE GENOMIC DNA]</scope>
    <source>
        <strain evidence="3">STM 196</strain>
    </source>
</reference>
<proteinExistence type="predicted"/>
<keyword evidence="1" id="KW-1133">Transmembrane helix</keyword>
<dbReference type="EMBL" id="PGGO01000021">
    <property type="protein sequence ID" value="PSH64256.1"/>
    <property type="molecule type" value="Genomic_DNA"/>
</dbReference>
<accession>A0A2P7BCT0</accession>
<protein>
    <submittedName>
        <fullName evidence="2">DUF454 domain-containing protein</fullName>
    </submittedName>
</protein>
<organism evidence="2 3">
    <name type="scientific">Phyllobacterium brassicacearum</name>
    <dbReference type="NCBI Taxonomy" id="314235"/>
    <lineage>
        <taxon>Bacteria</taxon>
        <taxon>Pseudomonadati</taxon>
        <taxon>Pseudomonadota</taxon>
        <taxon>Alphaproteobacteria</taxon>
        <taxon>Hyphomicrobiales</taxon>
        <taxon>Phyllobacteriaceae</taxon>
        <taxon>Phyllobacterium</taxon>
    </lineage>
</organism>
<dbReference type="PANTHER" id="PTHR35813">
    <property type="entry name" value="INNER MEMBRANE PROTEIN YBAN"/>
    <property type="match status" value="1"/>
</dbReference>
<dbReference type="AlphaFoldDB" id="A0A2P7BCT0"/>
<dbReference type="PANTHER" id="PTHR35813:SF1">
    <property type="entry name" value="INNER MEMBRANE PROTEIN YBAN"/>
    <property type="match status" value="1"/>
</dbReference>
<dbReference type="PIRSF" id="PIRSF016789">
    <property type="entry name" value="DUF454"/>
    <property type="match status" value="1"/>
</dbReference>
<dbReference type="OrthoDB" id="9816293at2"/>
<evidence type="ECO:0000313" key="2">
    <source>
        <dbReference type="EMBL" id="PSH64256.1"/>
    </source>
</evidence>
<name>A0A2P7BCT0_9HYPH</name>
<dbReference type="Pfam" id="PF04304">
    <property type="entry name" value="DUF454"/>
    <property type="match status" value="1"/>
</dbReference>
<dbReference type="InterPro" id="IPR007401">
    <property type="entry name" value="DUF454"/>
</dbReference>
<dbReference type="GO" id="GO:0005886">
    <property type="term" value="C:plasma membrane"/>
    <property type="evidence" value="ECO:0007669"/>
    <property type="project" value="TreeGrafter"/>
</dbReference>
<feature type="transmembrane region" description="Helical" evidence="1">
    <location>
        <begin position="12"/>
        <end position="42"/>
    </location>
</feature>
<gene>
    <name evidence="2" type="ORF">CU102_22280</name>
</gene>
<sequence>MNGTKRTVYFVLGWVMVALGFVGVMLPIMPTTIFLILAAWCFGRSSPRFEKWLLEHPVFGPTLAQWRRHGAVPRRVKWIACSGMAFGYGTFFYIARPTPLLSVVVALFFIACAAYVLTRPSLMT</sequence>